<keyword evidence="1" id="KW-1133">Transmembrane helix</keyword>
<evidence type="ECO:0000313" key="4">
    <source>
        <dbReference type="Proteomes" id="UP000332933"/>
    </source>
</evidence>
<dbReference type="Proteomes" id="UP000332933">
    <property type="component" value="Unassembled WGS sequence"/>
</dbReference>
<evidence type="ECO:0000313" key="2">
    <source>
        <dbReference type="EMBL" id="KAF0690233.1"/>
    </source>
</evidence>
<keyword evidence="4" id="KW-1185">Reference proteome</keyword>
<organism evidence="3 4">
    <name type="scientific">Aphanomyces stellatus</name>
    <dbReference type="NCBI Taxonomy" id="120398"/>
    <lineage>
        <taxon>Eukaryota</taxon>
        <taxon>Sar</taxon>
        <taxon>Stramenopiles</taxon>
        <taxon>Oomycota</taxon>
        <taxon>Saprolegniomycetes</taxon>
        <taxon>Saprolegniales</taxon>
        <taxon>Verrucalvaceae</taxon>
        <taxon>Aphanomyces</taxon>
    </lineage>
</organism>
<dbReference type="AlphaFoldDB" id="A0A485L9W2"/>
<evidence type="ECO:0000313" key="3">
    <source>
        <dbReference type="EMBL" id="VFT95094.1"/>
    </source>
</evidence>
<accession>A0A485L9W2</accession>
<dbReference type="OrthoDB" id="74353at2759"/>
<protein>
    <submittedName>
        <fullName evidence="3">Aste57867_18358 protein</fullName>
    </submittedName>
</protein>
<gene>
    <name evidence="3" type="primary">Aste57867_18358</name>
    <name evidence="2" type="ORF">As57867_018296</name>
    <name evidence="3" type="ORF">ASTE57867_18358</name>
</gene>
<reference evidence="2" key="2">
    <citation type="submission" date="2019-06" db="EMBL/GenBank/DDBJ databases">
        <title>Genomics analysis of Aphanomyces spp. identifies a new class of oomycete effector associated with host adaptation.</title>
        <authorList>
            <person name="Gaulin E."/>
        </authorList>
    </citation>
    <scope>NUCLEOTIDE SEQUENCE</scope>
    <source>
        <strain evidence="2">CBS 578.67</strain>
    </source>
</reference>
<keyword evidence="1" id="KW-0812">Transmembrane</keyword>
<feature type="transmembrane region" description="Helical" evidence="1">
    <location>
        <begin position="74"/>
        <end position="100"/>
    </location>
</feature>
<proteinExistence type="predicted"/>
<dbReference type="EMBL" id="VJMH01006387">
    <property type="protein sequence ID" value="KAF0690233.1"/>
    <property type="molecule type" value="Genomic_DNA"/>
</dbReference>
<evidence type="ECO:0000256" key="1">
    <source>
        <dbReference type="SAM" id="Phobius"/>
    </source>
</evidence>
<reference evidence="3 4" key="1">
    <citation type="submission" date="2019-03" db="EMBL/GenBank/DDBJ databases">
        <authorList>
            <person name="Gaulin E."/>
            <person name="Dumas B."/>
        </authorList>
    </citation>
    <scope>NUCLEOTIDE SEQUENCE [LARGE SCALE GENOMIC DNA]</scope>
    <source>
        <strain evidence="3">CBS 568.67</strain>
    </source>
</reference>
<sequence length="234" mass="25074">MERKGGSLLPNLTPRAPLHLPQPIHIKYQPSQSSKKLVDDDDDAISHKVATPDKTWTHAVALNASSRSSLWAPFAPATAICLFFVATMVCFPLLVVVSVVNDAQYRGQGVACGGTNATTPTGQACPCKGDIATSHCHVCLLSWNGYGCVAPTNAACVWLTGAWGCVFPNPAAKRELNNFLLRSYRICYIFRAPPRKSMLQCCIVGCYNVASSDATSYATSTKYVTSSSPVDLIG</sequence>
<name>A0A485L9W2_9STRA</name>
<keyword evidence="1" id="KW-0472">Membrane</keyword>
<dbReference type="EMBL" id="CAADRA010006408">
    <property type="protein sequence ID" value="VFT95094.1"/>
    <property type="molecule type" value="Genomic_DNA"/>
</dbReference>